<comment type="caution">
    <text evidence="3">The sequence shown here is derived from an EMBL/GenBank/DDBJ whole genome shotgun (WGS) entry which is preliminary data.</text>
</comment>
<proteinExistence type="predicted"/>
<dbReference type="Pfam" id="PF04954">
    <property type="entry name" value="SIP"/>
    <property type="match status" value="1"/>
</dbReference>
<feature type="compositionally biased region" description="Pro residues" evidence="1">
    <location>
        <begin position="105"/>
        <end position="115"/>
    </location>
</feature>
<name>A0ABU2BIZ1_9MICC</name>
<keyword evidence="4" id="KW-1185">Reference proteome</keyword>
<dbReference type="PANTHER" id="PTHR30157">
    <property type="entry name" value="FERRIC REDUCTASE, NADPH-DEPENDENT"/>
    <property type="match status" value="1"/>
</dbReference>
<dbReference type="InterPro" id="IPR039261">
    <property type="entry name" value="FNR_nucleotide-bd"/>
</dbReference>
<feature type="region of interest" description="Disordered" evidence="1">
    <location>
        <begin position="376"/>
        <end position="395"/>
    </location>
</feature>
<dbReference type="InterPro" id="IPR007037">
    <property type="entry name" value="SIP_rossman_dom"/>
</dbReference>
<dbReference type="InterPro" id="IPR017938">
    <property type="entry name" value="Riboflavin_synthase-like_b-brl"/>
</dbReference>
<dbReference type="InterPro" id="IPR013113">
    <property type="entry name" value="SIP_FAD-bd"/>
</dbReference>
<evidence type="ECO:0000259" key="2">
    <source>
        <dbReference type="PROSITE" id="PS51384"/>
    </source>
</evidence>
<organism evidence="3 4">
    <name type="scientific">Paeniglutamicibacter sulfureus</name>
    <dbReference type="NCBI Taxonomy" id="43666"/>
    <lineage>
        <taxon>Bacteria</taxon>
        <taxon>Bacillati</taxon>
        <taxon>Actinomycetota</taxon>
        <taxon>Actinomycetes</taxon>
        <taxon>Micrococcales</taxon>
        <taxon>Micrococcaceae</taxon>
        <taxon>Paeniglutamicibacter</taxon>
    </lineage>
</organism>
<dbReference type="CDD" id="cd06193">
    <property type="entry name" value="siderophore_interacting"/>
    <property type="match status" value="1"/>
</dbReference>
<evidence type="ECO:0000313" key="3">
    <source>
        <dbReference type="EMBL" id="MDR7358610.1"/>
    </source>
</evidence>
<sequence length="395" mass="43347">MSHHKKRRYTGKVPHPLAAGHAQILEVAMEAGRRAGRKAAKKKLKRASRHDGTKLSKALRESVLRDAEKAGGKAAYAAAAKAIRKAGHRIAVPTDLHQSTGSPLAPGPIHEPMPVPRRRISGSQIVMEVLRVERPSRSMVRIVAGGEGFDDFESNGAADQYVKLYFANPALGLLAPYDMRSLRKTLRREDFPASRSYTIRRHDPVARELAIEFFIHEPAGPAAAWAAAAQPGDQLVLSKSKGKFRPDPKAEQHLYAADDAGIPAIAAALEMLPRTASGRVFLEVEGPEDEQEFDLPLHMELTWLHRNGEPAAVSNLLADALRDIPAPHGRVEVLALGGRDAVRDIRKLASHWDIEQRNIHVSSYWTARRPGRMWPVPAAEGPRLEAGQRSAVTDD</sequence>
<dbReference type="EMBL" id="JAVDYI010000001">
    <property type="protein sequence ID" value="MDR7358610.1"/>
    <property type="molecule type" value="Genomic_DNA"/>
</dbReference>
<feature type="region of interest" description="Disordered" evidence="1">
    <location>
        <begin position="95"/>
        <end position="115"/>
    </location>
</feature>
<dbReference type="InterPro" id="IPR017927">
    <property type="entry name" value="FAD-bd_FR_type"/>
</dbReference>
<dbReference type="InterPro" id="IPR039374">
    <property type="entry name" value="SIP_fam"/>
</dbReference>
<dbReference type="SUPFAM" id="SSF63380">
    <property type="entry name" value="Riboflavin synthase domain-like"/>
    <property type="match status" value="1"/>
</dbReference>
<gene>
    <name evidence="3" type="ORF">J2S64_002301</name>
</gene>
<dbReference type="RefSeq" id="WP_310290533.1">
    <property type="nucleotide sequence ID" value="NZ_BAAAWO010000001.1"/>
</dbReference>
<dbReference type="Gene3D" id="2.40.30.10">
    <property type="entry name" value="Translation factors"/>
    <property type="match status" value="1"/>
</dbReference>
<accession>A0ABU2BIZ1</accession>
<dbReference type="Gene3D" id="3.40.50.80">
    <property type="entry name" value="Nucleotide-binding domain of ferredoxin-NADP reductase (FNR) module"/>
    <property type="match status" value="1"/>
</dbReference>
<protein>
    <submittedName>
        <fullName evidence="3">NADPH-dependent ferric siderophore reductase</fullName>
    </submittedName>
</protein>
<dbReference type="Proteomes" id="UP001183817">
    <property type="component" value="Unassembled WGS sequence"/>
</dbReference>
<reference evidence="3 4" key="1">
    <citation type="submission" date="2023-07" db="EMBL/GenBank/DDBJ databases">
        <title>Sequencing the genomes of 1000 actinobacteria strains.</title>
        <authorList>
            <person name="Klenk H.-P."/>
        </authorList>
    </citation>
    <scope>NUCLEOTIDE SEQUENCE [LARGE SCALE GENOMIC DNA]</scope>
    <source>
        <strain evidence="3 4">DSM 20167</strain>
    </source>
</reference>
<feature type="domain" description="FAD-binding FR-type" evidence="2">
    <location>
        <begin position="122"/>
        <end position="247"/>
    </location>
</feature>
<dbReference type="PROSITE" id="PS51384">
    <property type="entry name" value="FAD_FR"/>
    <property type="match status" value="1"/>
</dbReference>
<dbReference type="Pfam" id="PF08021">
    <property type="entry name" value="FAD_binding_9"/>
    <property type="match status" value="1"/>
</dbReference>
<evidence type="ECO:0000256" key="1">
    <source>
        <dbReference type="SAM" id="MobiDB-lite"/>
    </source>
</evidence>
<evidence type="ECO:0000313" key="4">
    <source>
        <dbReference type="Proteomes" id="UP001183817"/>
    </source>
</evidence>
<dbReference type="PANTHER" id="PTHR30157:SF0">
    <property type="entry name" value="NADPH-DEPENDENT FERRIC-CHELATE REDUCTASE"/>
    <property type="match status" value="1"/>
</dbReference>